<sequence length="61" mass="6741">MTDHEALAEAAKVFGTRTKKDSVNTALREAALRIRRARALDRLGEMADQGDFDAYAESKDS</sequence>
<gene>
    <name evidence="1" type="ORF">RM780_20720</name>
</gene>
<dbReference type="RefSeq" id="WP_311632326.1">
    <property type="nucleotide sequence ID" value="NZ_JAVREN010000036.1"/>
</dbReference>
<dbReference type="EMBL" id="JAVREN010000036">
    <property type="protein sequence ID" value="MDT0309365.1"/>
    <property type="molecule type" value="Genomic_DNA"/>
</dbReference>
<evidence type="ECO:0000313" key="1">
    <source>
        <dbReference type="EMBL" id="MDT0309365.1"/>
    </source>
</evidence>
<reference evidence="2" key="1">
    <citation type="submission" date="2023-07" db="EMBL/GenBank/DDBJ databases">
        <title>30 novel species of actinomycetes from the DSMZ collection.</title>
        <authorList>
            <person name="Nouioui I."/>
        </authorList>
    </citation>
    <scope>NUCLEOTIDE SEQUENCE [LARGE SCALE GENOMIC DNA]</scope>
    <source>
        <strain evidence="2">DSM 44917</strain>
    </source>
</reference>
<keyword evidence="2" id="KW-1185">Reference proteome</keyword>
<evidence type="ECO:0000313" key="2">
    <source>
        <dbReference type="Proteomes" id="UP001183388"/>
    </source>
</evidence>
<protein>
    <submittedName>
        <fullName evidence="1">DUF2191 domain-containing protein</fullName>
    </submittedName>
</protein>
<proteinExistence type="predicted"/>
<organism evidence="1 2">
    <name type="scientific">Streptomyces boetiae</name>
    <dbReference type="NCBI Taxonomy" id="3075541"/>
    <lineage>
        <taxon>Bacteria</taxon>
        <taxon>Bacillati</taxon>
        <taxon>Actinomycetota</taxon>
        <taxon>Actinomycetes</taxon>
        <taxon>Kitasatosporales</taxon>
        <taxon>Streptomycetaceae</taxon>
        <taxon>Streptomyces</taxon>
    </lineage>
</organism>
<accession>A0ABU2LCQ8</accession>
<dbReference type="Proteomes" id="UP001183388">
    <property type="component" value="Unassembled WGS sequence"/>
</dbReference>
<comment type="caution">
    <text evidence="1">The sequence shown here is derived from an EMBL/GenBank/DDBJ whole genome shotgun (WGS) entry which is preliminary data.</text>
</comment>
<name>A0ABU2LCQ8_9ACTN</name>